<dbReference type="InterPro" id="IPR036097">
    <property type="entry name" value="HisK_dim/P_sf"/>
</dbReference>
<feature type="transmembrane region" description="Helical" evidence="9">
    <location>
        <begin position="6"/>
        <end position="24"/>
    </location>
</feature>
<dbReference type="CDD" id="cd01007">
    <property type="entry name" value="PBP2_BvgS_HisK_like"/>
    <property type="match status" value="1"/>
</dbReference>
<dbReference type="EC" id="2.7.13.3" evidence="2"/>
<evidence type="ECO:0000256" key="4">
    <source>
        <dbReference type="ARBA" id="ARBA00022679"/>
    </source>
</evidence>
<dbReference type="SMART" id="SM00062">
    <property type="entry name" value="PBPb"/>
    <property type="match status" value="1"/>
</dbReference>
<dbReference type="HOGENOM" id="CLU_000445_114_69_9"/>
<sequence>MHKKLVYTIILIILLVLGVINSFWEIEYNVNLLESFGKSNELTREEREWLDQHGDIIYGSDNNAPPLRYMDEESKQYQGIVIDYIRALSIELEKEIKVKPLVWNQALDSLAKGETDISDMYPSEERAKYYLFSEPIYNEKSIILVARDNQEISHYNDLQNKTVAAQEGDYVCEFLNSKVDNIDYVYAPDYYGAIMRLKEGKVSAVVGDEPVISWLIDKLNLENEFKILENPIYEKECVLAVPKSEKILLNIINKGIYNLNRKNTMAKIQQKWFGISAPFIKQKILEKLGLSVGIFSIVILMSFFLFYTWNYQLKKEVQKRTEELEMSRNDLETTFNGLIHWMIIVNKDYRIVEVNKSFCDIMKNDKNDIINKKCREFPGTLCTADCDSCIINRTLLEEKNLQYEFKYRNRIYEMSTFPLKDNFKNTHRILIMIKDITSSRVVEQQLLHSNKMAAIGQLAAGVAHEIRNPLGLIRNYCYLLKNDMNKNHNVSKEAVSVIEASVEKASNVIENLLNFSRISGNSRENINIRDCISSIIKLEHKVMVKRNIQEEIICDTDIICYVNQESIKHIFINLIANAIDAMPDGGVLTIRCEKKQDTLFISCSDTGIGINEKDLDNIFNPFFTTKPLGQGTGLGLYIVYNEVQKFVGDIKVSSKLGKGTDFYITLPLKGEDINNEEQ</sequence>
<dbReference type="AlphaFoldDB" id="I9NRJ3"/>
<dbReference type="InterPro" id="IPR004358">
    <property type="entry name" value="Sig_transdc_His_kin-like_C"/>
</dbReference>
<keyword evidence="4" id="KW-0808">Transferase</keyword>
<dbReference type="SUPFAM" id="SSF47384">
    <property type="entry name" value="Homodimeric domain of signal transducing histidine kinase"/>
    <property type="match status" value="1"/>
</dbReference>
<keyword evidence="9" id="KW-0472">Membrane</keyword>
<evidence type="ECO:0000256" key="2">
    <source>
        <dbReference type="ARBA" id="ARBA00012438"/>
    </source>
</evidence>
<feature type="domain" description="Histidine kinase" evidence="10">
    <location>
        <begin position="461"/>
        <end position="670"/>
    </location>
</feature>
<keyword evidence="7" id="KW-0067">ATP-binding</keyword>
<reference evidence="12" key="2">
    <citation type="submission" date="2015-02" db="EMBL/GenBank/DDBJ databases">
        <title>Complete Genome Sequence of Pelosinus fermentans JBW45.</title>
        <authorList>
            <person name="De Leon K.B."/>
            <person name="Utturkar S.M."/>
            <person name="Camilleri L.B."/>
            <person name="Arkin A.P."/>
            <person name="Fields M.W."/>
            <person name="Brown S.D."/>
            <person name="Wall J.D."/>
        </authorList>
    </citation>
    <scope>NUCLEOTIDE SEQUENCE [LARGE SCALE GENOMIC DNA]</scope>
    <source>
        <strain evidence="12">JBW45</strain>
    </source>
</reference>
<dbReference type="InterPro" id="IPR005467">
    <property type="entry name" value="His_kinase_dom"/>
</dbReference>
<dbReference type="PANTHER" id="PTHR43065:SF46">
    <property type="entry name" value="C4-DICARBOXYLATE TRANSPORT SENSOR PROTEIN DCTB"/>
    <property type="match status" value="1"/>
</dbReference>
<keyword evidence="8" id="KW-0902">Two-component regulatory system</keyword>
<dbReference type="GO" id="GO:0000155">
    <property type="term" value="F:phosphorelay sensor kinase activity"/>
    <property type="evidence" value="ECO:0007669"/>
    <property type="project" value="InterPro"/>
</dbReference>
<keyword evidence="3" id="KW-0597">Phosphoprotein</keyword>
<feature type="transmembrane region" description="Helical" evidence="9">
    <location>
        <begin position="288"/>
        <end position="309"/>
    </location>
</feature>
<dbReference type="Gene3D" id="1.10.287.130">
    <property type="match status" value="1"/>
</dbReference>
<keyword evidence="9" id="KW-1133">Transmembrane helix</keyword>
<dbReference type="EMBL" id="CP010978">
    <property type="protein sequence ID" value="AJQ26534.1"/>
    <property type="molecule type" value="Genomic_DNA"/>
</dbReference>
<dbReference type="Pfam" id="PF13426">
    <property type="entry name" value="PAS_9"/>
    <property type="match status" value="1"/>
</dbReference>
<dbReference type="PANTHER" id="PTHR43065">
    <property type="entry name" value="SENSOR HISTIDINE KINASE"/>
    <property type="match status" value="1"/>
</dbReference>
<keyword evidence="6 11" id="KW-0418">Kinase</keyword>
<dbReference type="Gene3D" id="3.40.190.10">
    <property type="entry name" value="Periplasmic binding protein-like II"/>
    <property type="match status" value="2"/>
</dbReference>
<name>I9NRJ3_9FIRM</name>
<dbReference type="InterPro" id="IPR035965">
    <property type="entry name" value="PAS-like_dom_sf"/>
</dbReference>
<reference evidence="11 12" key="1">
    <citation type="journal article" date="2015" name="Genome Announc.">
        <title>Complete Genome Sequence of Pelosinus fermentans JBW45, a Member of a Remarkably Competitive Group of Negativicutes in the Firmicutes Phylum.</title>
        <authorList>
            <person name="De Leon K.B."/>
            <person name="Utturkar S.M."/>
            <person name="Camilleri L.B."/>
            <person name="Elias D.A."/>
            <person name="Arkin A.P."/>
            <person name="Fields M.W."/>
            <person name="Brown S.D."/>
            <person name="Wall J.D."/>
        </authorList>
    </citation>
    <scope>NUCLEOTIDE SEQUENCE [LARGE SCALE GENOMIC DNA]</scope>
    <source>
        <strain evidence="11 12">JBW45</strain>
    </source>
</reference>
<proteinExistence type="predicted"/>
<dbReference type="Gene3D" id="3.30.450.20">
    <property type="entry name" value="PAS domain"/>
    <property type="match status" value="1"/>
</dbReference>
<dbReference type="Pfam" id="PF02518">
    <property type="entry name" value="HATPase_c"/>
    <property type="match status" value="1"/>
</dbReference>
<evidence type="ECO:0000256" key="9">
    <source>
        <dbReference type="SAM" id="Phobius"/>
    </source>
</evidence>
<evidence type="ECO:0000313" key="12">
    <source>
        <dbReference type="Proteomes" id="UP000005361"/>
    </source>
</evidence>
<dbReference type="SUPFAM" id="SSF55785">
    <property type="entry name" value="PYP-like sensor domain (PAS domain)"/>
    <property type="match status" value="1"/>
</dbReference>
<evidence type="ECO:0000256" key="1">
    <source>
        <dbReference type="ARBA" id="ARBA00000085"/>
    </source>
</evidence>
<dbReference type="InterPro" id="IPR001638">
    <property type="entry name" value="Solute-binding_3/MltF_N"/>
</dbReference>
<dbReference type="RefSeq" id="WP_007957126.1">
    <property type="nucleotide sequence ID" value="NZ_CP010978.1"/>
</dbReference>
<dbReference type="InterPro" id="IPR003661">
    <property type="entry name" value="HisK_dim/P_dom"/>
</dbReference>
<dbReference type="InterPro" id="IPR000014">
    <property type="entry name" value="PAS"/>
</dbReference>
<dbReference type="PROSITE" id="PS50109">
    <property type="entry name" value="HIS_KIN"/>
    <property type="match status" value="1"/>
</dbReference>
<dbReference type="STRING" id="1192197.JBW_01182"/>
<dbReference type="KEGG" id="pft:JBW_01182"/>
<dbReference type="SUPFAM" id="SSF53850">
    <property type="entry name" value="Periplasmic binding protein-like II"/>
    <property type="match status" value="1"/>
</dbReference>
<evidence type="ECO:0000256" key="3">
    <source>
        <dbReference type="ARBA" id="ARBA00022553"/>
    </source>
</evidence>
<dbReference type="OrthoDB" id="9796330at2"/>
<comment type="catalytic activity">
    <reaction evidence="1">
        <text>ATP + protein L-histidine = ADP + protein N-phospho-L-histidine.</text>
        <dbReference type="EC" id="2.7.13.3"/>
    </reaction>
</comment>
<evidence type="ECO:0000259" key="10">
    <source>
        <dbReference type="PROSITE" id="PS50109"/>
    </source>
</evidence>
<evidence type="ECO:0000313" key="11">
    <source>
        <dbReference type="EMBL" id="AJQ26534.1"/>
    </source>
</evidence>
<evidence type="ECO:0000256" key="8">
    <source>
        <dbReference type="ARBA" id="ARBA00023012"/>
    </source>
</evidence>
<keyword evidence="9" id="KW-0812">Transmembrane</keyword>
<dbReference type="Pfam" id="PF00512">
    <property type="entry name" value="HisKA"/>
    <property type="match status" value="1"/>
</dbReference>
<evidence type="ECO:0000256" key="6">
    <source>
        <dbReference type="ARBA" id="ARBA00022777"/>
    </source>
</evidence>
<evidence type="ECO:0000256" key="5">
    <source>
        <dbReference type="ARBA" id="ARBA00022741"/>
    </source>
</evidence>
<organism evidence="11 12">
    <name type="scientific">Pelosinus fermentans JBW45</name>
    <dbReference type="NCBI Taxonomy" id="1192197"/>
    <lineage>
        <taxon>Bacteria</taxon>
        <taxon>Bacillati</taxon>
        <taxon>Bacillota</taxon>
        <taxon>Negativicutes</taxon>
        <taxon>Selenomonadales</taxon>
        <taxon>Sporomusaceae</taxon>
        <taxon>Pelosinus</taxon>
    </lineage>
</organism>
<dbReference type="PRINTS" id="PR00344">
    <property type="entry name" value="BCTRLSENSOR"/>
</dbReference>
<dbReference type="SUPFAM" id="SSF55874">
    <property type="entry name" value="ATPase domain of HSP90 chaperone/DNA topoisomerase II/histidine kinase"/>
    <property type="match status" value="1"/>
</dbReference>
<gene>
    <name evidence="11" type="ORF">JBW_01182</name>
</gene>
<evidence type="ECO:0000256" key="7">
    <source>
        <dbReference type="ARBA" id="ARBA00022840"/>
    </source>
</evidence>
<dbReference type="SMART" id="SM00387">
    <property type="entry name" value="HATPase_c"/>
    <property type="match status" value="1"/>
</dbReference>
<accession>I9NRJ3</accession>
<dbReference type="SMART" id="SM00388">
    <property type="entry name" value="HisKA"/>
    <property type="match status" value="1"/>
</dbReference>
<dbReference type="InterPro" id="IPR036890">
    <property type="entry name" value="HATPase_C_sf"/>
</dbReference>
<dbReference type="CDD" id="cd00082">
    <property type="entry name" value="HisKA"/>
    <property type="match status" value="1"/>
</dbReference>
<dbReference type="InterPro" id="IPR003594">
    <property type="entry name" value="HATPase_dom"/>
</dbReference>
<dbReference type="Pfam" id="PF00497">
    <property type="entry name" value="SBP_bac_3"/>
    <property type="match status" value="1"/>
</dbReference>
<keyword evidence="5" id="KW-0547">Nucleotide-binding</keyword>
<dbReference type="Gene3D" id="3.30.565.10">
    <property type="entry name" value="Histidine kinase-like ATPase, C-terminal domain"/>
    <property type="match status" value="1"/>
</dbReference>
<dbReference type="GO" id="GO:0005524">
    <property type="term" value="F:ATP binding"/>
    <property type="evidence" value="ECO:0007669"/>
    <property type="project" value="UniProtKB-KW"/>
</dbReference>
<protein>
    <recommendedName>
        <fullName evidence="2">histidine kinase</fullName>
        <ecNumber evidence="2">2.7.13.3</ecNumber>
    </recommendedName>
</protein>
<dbReference type="Proteomes" id="UP000005361">
    <property type="component" value="Chromosome"/>
</dbReference>